<evidence type="ECO:0000313" key="2">
    <source>
        <dbReference type="Proteomes" id="UP001501470"/>
    </source>
</evidence>
<keyword evidence="2" id="KW-1185">Reference proteome</keyword>
<sequence length="221" mass="23791">MTVCLMHRATIAGPPDIFGRYIALMTRWEKFDDVDAVLPPSPFEEFDVEFDAALVRRGDVHADGDFTGGDLYRMAGVGSTDELTAFVIDGDLTVGGTLDLDEGAPETFALMVTGTLRAAVVSVDATMLYVYGGAVVSRLIHFATTDGTLAIGGTTDCPLTIYDDGNLEVDSTGLVLNRRFGETSPDLVDGLVDGLVRDDGRVDDRLALAWARDGKPLLRRR</sequence>
<organism evidence="1 2">
    <name type="scientific">Dactylosporangium maewongense</name>
    <dbReference type="NCBI Taxonomy" id="634393"/>
    <lineage>
        <taxon>Bacteria</taxon>
        <taxon>Bacillati</taxon>
        <taxon>Actinomycetota</taxon>
        <taxon>Actinomycetes</taxon>
        <taxon>Micromonosporales</taxon>
        <taxon>Micromonosporaceae</taxon>
        <taxon>Dactylosporangium</taxon>
    </lineage>
</organism>
<gene>
    <name evidence="1" type="ORF">GCM10009827_060500</name>
</gene>
<comment type="caution">
    <text evidence="1">The sequence shown here is derived from an EMBL/GenBank/DDBJ whole genome shotgun (WGS) entry which is preliminary data.</text>
</comment>
<name>A0ABP4LYX6_9ACTN</name>
<accession>A0ABP4LYX6</accession>
<dbReference type="Proteomes" id="UP001501470">
    <property type="component" value="Unassembled WGS sequence"/>
</dbReference>
<dbReference type="EMBL" id="BAAAQD010000012">
    <property type="protein sequence ID" value="GAA1534268.1"/>
    <property type="molecule type" value="Genomic_DNA"/>
</dbReference>
<reference evidence="2" key="1">
    <citation type="journal article" date="2019" name="Int. J. Syst. Evol. Microbiol.">
        <title>The Global Catalogue of Microorganisms (GCM) 10K type strain sequencing project: providing services to taxonomists for standard genome sequencing and annotation.</title>
        <authorList>
            <consortium name="The Broad Institute Genomics Platform"/>
            <consortium name="The Broad Institute Genome Sequencing Center for Infectious Disease"/>
            <person name="Wu L."/>
            <person name="Ma J."/>
        </authorList>
    </citation>
    <scope>NUCLEOTIDE SEQUENCE [LARGE SCALE GENOMIC DNA]</scope>
    <source>
        <strain evidence="2">JCM 15933</strain>
    </source>
</reference>
<proteinExistence type="predicted"/>
<protein>
    <submittedName>
        <fullName evidence="1">Uncharacterized protein</fullName>
    </submittedName>
</protein>
<evidence type="ECO:0000313" key="1">
    <source>
        <dbReference type="EMBL" id="GAA1534268.1"/>
    </source>
</evidence>